<dbReference type="Gene3D" id="3.40.50.880">
    <property type="match status" value="1"/>
</dbReference>
<dbReference type="InterPro" id="IPR029010">
    <property type="entry name" value="ThuA-like"/>
</dbReference>
<evidence type="ECO:0000259" key="1">
    <source>
        <dbReference type="Pfam" id="PF06283"/>
    </source>
</evidence>
<dbReference type="PANTHER" id="PTHR40469">
    <property type="entry name" value="SECRETED GLYCOSYL HYDROLASE"/>
    <property type="match status" value="1"/>
</dbReference>
<dbReference type="PANTHER" id="PTHR40469:SF2">
    <property type="entry name" value="GALACTOSE-BINDING DOMAIN-LIKE SUPERFAMILY PROTEIN"/>
    <property type="match status" value="1"/>
</dbReference>
<evidence type="ECO:0000313" key="3">
    <source>
        <dbReference type="Proteomes" id="UP000653578"/>
    </source>
</evidence>
<proteinExistence type="predicted"/>
<dbReference type="InterPro" id="IPR029062">
    <property type="entry name" value="Class_I_gatase-like"/>
</dbReference>
<dbReference type="Proteomes" id="UP000653578">
    <property type="component" value="Unassembled WGS sequence"/>
</dbReference>
<feature type="domain" description="ThuA-like" evidence="1">
    <location>
        <begin position="3"/>
        <end position="196"/>
    </location>
</feature>
<keyword evidence="3" id="KW-1185">Reference proteome</keyword>
<protein>
    <recommendedName>
        <fullName evidence="1">ThuA-like domain-containing protein</fullName>
    </recommendedName>
</protein>
<dbReference type="EMBL" id="WHNY01000036">
    <property type="protein sequence ID" value="NOU64633.1"/>
    <property type="molecule type" value="Genomic_DNA"/>
</dbReference>
<dbReference type="SUPFAM" id="SSF52317">
    <property type="entry name" value="Class I glutamine amidotransferase-like"/>
    <property type="match status" value="1"/>
</dbReference>
<name>A0ABX1X858_9BACL</name>
<comment type="caution">
    <text evidence="2">The sequence shown here is derived from an EMBL/GenBank/DDBJ whole genome shotgun (WGS) entry which is preliminary data.</text>
</comment>
<organism evidence="2 3">
    <name type="scientific">Paenibacillus plantarum</name>
    <dbReference type="NCBI Taxonomy" id="2654975"/>
    <lineage>
        <taxon>Bacteria</taxon>
        <taxon>Bacillati</taxon>
        <taxon>Bacillota</taxon>
        <taxon>Bacilli</taxon>
        <taxon>Bacillales</taxon>
        <taxon>Paenibacillaceae</taxon>
        <taxon>Paenibacillus</taxon>
    </lineage>
</organism>
<gene>
    <name evidence="2" type="ORF">GC096_11390</name>
</gene>
<dbReference type="Pfam" id="PF06283">
    <property type="entry name" value="ThuA"/>
    <property type="match status" value="1"/>
</dbReference>
<evidence type="ECO:0000313" key="2">
    <source>
        <dbReference type="EMBL" id="NOU64633.1"/>
    </source>
</evidence>
<reference evidence="2 3" key="1">
    <citation type="submission" date="2019-10" db="EMBL/GenBank/DDBJ databases">
        <title>Description of Paenibacillus humi sp. nov.</title>
        <authorList>
            <person name="Carlier A."/>
            <person name="Qi S."/>
        </authorList>
    </citation>
    <scope>NUCLEOTIDE SEQUENCE [LARGE SCALE GENOMIC DNA]</scope>
    <source>
        <strain evidence="2 3">LMG 31461</strain>
    </source>
</reference>
<dbReference type="RefSeq" id="WP_171630356.1">
    <property type="nucleotide sequence ID" value="NZ_WHNY01000036.1"/>
</dbReference>
<accession>A0ABX1X858</accession>
<sequence>MINVLLITGANNHDWRRSSSFCRELLEQTKRFCVTVTENPSETLADRDKLKQYGLFLIDYNGPRWGELAEGNFGLCVNNGTGVVFLHASNNAFKGWTAYESMLGLAWETGVSGHGEFHEFEVDIVEQEHPVCKGLTRFLTFDELYHRMVPRHGVSYRTLATAYSALEQKGTGSHEPVAIALEYGKGRIFHLLLGHVWPHDFNGTHKGFGMYALENQGFQTLFVRGCEWSATGEVTL</sequence>